<feature type="domain" description="HTH gntR-type" evidence="4">
    <location>
        <begin position="16"/>
        <end position="83"/>
    </location>
</feature>
<evidence type="ECO:0000313" key="6">
    <source>
        <dbReference type="Proteomes" id="UP000028602"/>
    </source>
</evidence>
<dbReference type="InterPro" id="IPR011711">
    <property type="entry name" value="GntR_C"/>
</dbReference>
<dbReference type="PANTHER" id="PTHR43537">
    <property type="entry name" value="TRANSCRIPTIONAL REGULATOR, GNTR FAMILY"/>
    <property type="match status" value="1"/>
</dbReference>
<sequence>MENHLQSPLSSEESKSTTLESLVLTIRQRILHGEFEPGSFLRDIRMAEEHGVSRTTFRSAAQILVSQGLLVQIVNRGFCVPKFGPNDIVDVTRLRGVLEGEAVRMITYSGLIPKGALDAIEVMRAAPAGASSAYLSAADRAFHRAIIDASLSPRLQKSYSVLEGEIELLMVQRNAFYENSKELVAEHEHLIRCLETRVFDIARDAFVEHWEDLSKKLLLPT</sequence>
<keyword evidence="3" id="KW-0804">Transcription</keyword>
<dbReference type="RefSeq" id="WP_029990000.1">
    <property type="nucleotide sequence ID" value="NZ_ATMJ01000014.1"/>
</dbReference>
<dbReference type="SMART" id="SM00895">
    <property type="entry name" value="FCD"/>
    <property type="match status" value="1"/>
</dbReference>
<evidence type="ECO:0000256" key="3">
    <source>
        <dbReference type="ARBA" id="ARBA00023163"/>
    </source>
</evidence>
<dbReference type="Gene3D" id="1.20.120.530">
    <property type="entry name" value="GntR ligand-binding domain-like"/>
    <property type="match status" value="1"/>
</dbReference>
<dbReference type="EMBL" id="JMPR01000054">
    <property type="protein sequence ID" value="KFD17054.1"/>
    <property type="molecule type" value="Genomic_DNA"/>
</dbReference>
<dbReference type="OrthoDB" id="9799812at2"/>
<dbReference type="Gene3D" id="1.10.10.10">
    <property type="entry name" value="Winged helix-like DNA-binding domain superfamily/Winged helix DNA-binding domain"/>
    <property type="match status" value="1"/>
</dbReference>
<dbReference type="InterPro" id="IPR000524">
    <property type="entry name" value="Tscrpt_reg_HTH_GntR"/>
</dbReference>
<proteinExistence type="predicted"/>
<dbReference type="PANTHER" id="PTHR43537:SF5">
    <property type="entry name" value="UXU OPERON TRANSCRIPTIONAL REGULATOR"/>
    <property type="match status" value="1"/>
</dbReference>
<evidence type="ECO:0000313" key="5">
    <source>
        <dbReference type="EMBL" id="KFD17054.1"/>
    </source>
</evidence>
<comment type="caution">
    <text evidence="5">The sequence shown here is derived from an EMBL/GenBank/DDBJ whole genome shotgun (WGS) entry which is preliminary data.</text>
</comment>
<accession>A0A085J9A8</accession>
<dbReference type="Pfam" id="PF00392">
    <property type="entry name" value="GntR"/>
    <property type="match status" value="1"/>
</dbReference>
<name>A0A085J9A8_9GAMM</name>
<dbReference type="InterPro" id="IPR036390">
    <property type="entry name" value="WH_DNA-bd_sf"/>
</dbReference>
<dbReference type="AlphaFoldDB" id="A0A085J9A8"/>
<evidence type="ECO:0000256" key="2">
    <source>
        <dbReference type="ARBA" id="ARBA00023125"/>
    </source>
</evidence>
<evidence type="ECO:0000256" key="1">
    <source>
        <dbReference type="ARBA" id="ARBA00023015"/>
    </source>
</evidence>
<dbReference type="GO" id="GO:0003677">
    <property type="term" value="F:DNA binding"/>
    <property type="evidence" value="ECO:0007669"/>
    <property type="project" value="UniProtKB-KW"/>
</dbReference>
<evidence type="ECO:0000259" key="4">
    <source>
        <dbReference type="PROSITE" id="PS50949"/>
    </source>
</evidence>
<organism evidence="5 6">
    <name type="scientific">Tatumella ptyseos ATCC 33301</name>
    <dbReference type="NCBI Taxonomy" id="1005995"/>
    <lineage>
        <taxon>Bacteria</taxon>
        <taxon>Pseudomonadati</taxon>
        <taxon>Pseudomonadota</taxon>
        <taxon>Gammaproteobacteria</taxon>
        <taxon>Enterobacterales</taxon>
        <taxon>Erwiniaceae</taxon>
        <taxon>Tatumella</taxon>
    </lineage>
</organism>
<dbReference type="SMART" id="SM00345">
    <property type="entry name" value="HTH_GNTR"/>
    <property type="match status" value="1"/>
</dbReference>
<dbReference type="eggNOG" id="COG1802">
    <property type="taxonomic scope" value="Bacteria"/>
</dbReference>
<keyword evidence="1" id="KW-0805">Transcription regulation</keyword>
<protein>
    <submittedName>
        <fullName evidence="5">GntR family transcriptional regulator</fullName>
    </submittedName>
</protein>
<keyword evidence="6" id="KW-1185">Reference proteome</keyword>
<dbReference type="PROSITE" id="PS50949">
    <property type="entry name" value="HTH_GNTR"/>
    <property type="match status" value="1"/>
</dbReference>
<dbReference type="Proteomes" id="UP000028602">
    <property type="component" value="Unassembled WGS sequence"/>
</dbReference>
<dbReference type="SUPFAM" id="SSF48008">
    <property type="entry name" value="GntR ligand-binding domain-like"/>
    <property type="match status" value="1"/>
</dbReference>
<gene>
    <name evidence="5" type="ORF">GTPT_3328</name>
</gene>
<dbReference type="Pfam" id="PF07729">
    <property type="entry name" value="FCD"/>
    <property type="match status" value="1"/>
</dbReference>
<dbReference type="InterPro" id="IPR036388">
    <property type="entry name" value="WH-like_DNA-bd_sf"/>
</dbReference>
<keyword evidence="2" id="KW-0238">DNA-binding</keyword>
<dbReference type="GO" id="GO:0003700">
    <property type="term" value="F:DNA-binding transcription factor activity"/>
    <property type="evidence" value="ECO:0007669"/>
    <property type="project" value="InterPro"/>
</dbReference>
<dbReference type="SUPFAM" id="SSF46785">
    <property type="entry name" value="Winged helix' DNA-binding domain"/>
    <property type="match status" value="1"/>
</dbReference>
<reference evidence="5 6" key="1">
    <citation type="submission" date="2014-05" db="EMBL/GenBank/DDBJ databases">
        <title>ATOL: Assembling a taxonomically balanced genome-scale reconstruction of the evolutionary history of the Enterobacteriaceae.</title>
        <authorList>
            <person name="Plunkett G.III."/>
            <person name="Neeno-Eckwall E.C."/>
            <person name="Glasner J.D."/>
            <person name="Perna N.T."/>
        </authorList>
    </citation>
    <scope>NUCLEOTIDE SEQUENCE [LARGE SCALE GENOMIC DNA]</scope>
    <source>
        <strain evidence="5 6">ATCC 33301</strain>
    </source>
</reference>
<dbReference type="InterPro" id="IPR008920">
    <property type="entry name" value="TF_FadR/GntR_C"/>
</dbReference>